<dbReference type="InterPro" id="IPR003593">
    <property type="entry name" value="AAA+_ATPase"/>
</dbReference>
<dbReference type="InterPro" id="IPR030828">
    <property type="entry name" value="HTH_TyrR"/>
</dbReference>
<feature type="domain" description="Sigma-54 factor interaction" evidence="7">
    <location>
        <begin position="152"/>
        <end position="382"/>
    </location>
</feature>
<evidence type="ECO:0000256" key="3">
    <source>
        <dbReference type="ARBA" id="ARBA00022840"/>
    </source>
</evidence>
<evidence type="ECO:0000256" key="5">
    <source>
        <dbReference type="ARBA" id="ARBA00023163"/>
    </source>
</evidence>
<dbReference type="GO" id="GO:0005524">
    <property type="term" value="F:ATP binding"/>
    <property type="evidence" value="ECO:0007669"/>
    <property type="project" value="UniProtKB-KW"/>
</dbReference>
<dbReference type="CDD" id="cd00130">
    <property type="entry name" value="PAS"/>
    <property type="match status" value="1"/>
</dbReference>
<dbReference type="Gene3D" id="3.30.450.20">
    <property type="entry name" value="PAS domain"/>
    <property type="match status" value="1"/>
</dbReference>
<dbReference type="InterPro" id="IPR002197">
    <property type="entry name" value="HTH_Fis"/>
</dbReference>
<accession>A0AAJ1QP03</accession>
<gene>
    <name evidence="10" type="ORF">QUF85_16275</name>
</gene>
<dbReference type="SUPFAM" id="SSF46689">
    <property type="entry name" value="Homeodomain-like"/>
    <property type="match status" value="1"/>
</dbReference>
<name>A0AAJ1QP03_9BACI</name>
<dbReference type="InterPro" id="IPR027417">
    <property type="entry name" value="P-loop_NTPase"/>
</dbReference>
<evidence type="ECO:0000313" key="11">
    <source>
        <dbReference type="Proteomes" id="UP001238973"/>
    </source>
</evidence>
<dbReference type="InterPro" id="IPR025944">
    <property type="entry name" value="Sigma_54_int_dom_CS"/>
</dbReference>
<feature type="domain" description="PAS" evidence="8">
    <location>
        <begin position="8"/>
        <end position="59"/>
    </location>
</feature>
<keyword evidence="1" id="KW-0547">Nucleotide-binding</keyword>
<dbReference type="SUPFAM" id="SSF52540">
    <property type="entry name" value="P-loop containing nucleoside triphosphate hydrolases"/>
    <property type="match status" value="1"/>
</dbReference>
<evidence type="ECO:0000259" key="9">
    <source>
        <dbReference type="PROSITE" id="PS50113"/>
    </source>
</evidence>
<dbReference type="InterPro" id="IPR035965">
    <property type="entry name" value="PAS-like_dom_sf"/>
</dbReference>
<dbReference type="Pfam" id="PF00158">
    <property type="entry name" value="Sigma54_activat"/>
    <property type="match status" value="1"/>
</dbReference>
<dbReference type="GO" id="GO:0006355">
    <property type="term" value="P:regulation of DNA-templated transcription"/>
    <property type="evidence" value="ECO:0007669"/>
    <property type="project" value="InterPro"/>
</dbReference>
<dbReference type="InterPro" id="IPR025662">
    <property type="entry name" value="Sigma_54_int_dom_ATP-bd_1"/>
</dbReference>
<protein>
    <recommendedName>
        <fullName evidence="6">HTH-type transcriptional regulatory protein TyrR</fullName>
    </recommendedName>
</protein>
<dbReference type="SMART" id="SM00091">
    <property type="entry name" value="PAS"/>
    <property type="match status" value="1"/>
</dbReference>
<evidence type="ECO:0000256" key="2">
    <source>
        <dbReference type="ARBA" id="ARBA00022797"/>
    </source>
</evidence>
<proteinExistence type="predicted"/>
<keyword evidence="4" id="KW-0805">Transcription regulation</keyword>
<dbReference type="PROSITE" id="PS00675">
    <property type="entry name" value="SIGMA54_INTERACT_1"/>
    <property type="match status" value="1"/>
</dbReference>
<dbReference type="Gene3D" id="1.10.10.60">
    <property type="entry name" value="Homeodomain-like"/>
    <property type="match status" value="1"/>
</dbReference>
<dbReference type="EMBL" id="JAUCFI010000003">
    <property type="protein sequence ID" value="MDM5284838.1"/>
    <property type="molecule type" value="Genomic_DNA"/>
</dbReference>
<dbReference type="InterPro" id="IPR013767">
    <property type="entry name" value="PAS_fold"/>
</dbReference>
<sequence>MEYTRIPDLELYRTIVENFHDGILAMNQEGKILLVNQSMLKLSGLPREAYAGRNIRDIVESGIFQKESVTLRAIQEKQTVTDFQQYQNGRTVLVTAIPIFDGGNRLIRVLSITHDITDQIIMKKKVEEIERLSAKYYMELLSLRQHHSKRGIITANRMMKEIIDLIHHIGPTDSTVLLLGESGVGKDVLAREIHETSKRKDSGAFIKVNCGAIPKDLLESEFFGYDTGAFTGAKKDGKPGLFELADQGTLFLDEIGEFPLYLQAKLLSVLQDQQFTRVGGTKVIQVNVRIVAATNRDLESMVLRGEFREDLYYRLNVIPIQTPALRERKDDIPLLIGHFLQNFNEEYNKNKSFTMDAMDILCAYHWPGNIRELSNITERLVLTTKNDVIEPKDLPIAKQHTGVSLSKLLRNEDTKSNLFKSVEKNLIQSMIQREGSIRKAAKVLGVSHTTLIRKMKKHGL</sequence>
<dbReference type="SMART" id="SM00382">
    <property type="entry name" value="AAA"/>
    <property type="match status" value="1"/>
</dbReference>
<dbReference type="Gene3D" id="3.40.50.300">
    <property type="entry name" value="P-loop containing nucleotide triphosphate hydrolases"/>
    <property type="match status" value="1"/>
</dbReference>
<dbReference type="PRINTS" id="PR01590">
    <property type="entry name" value="HTHFIS"/>
</dbReference>
<keyword evidence="5" id="KW-0804">Transcription</keyword>
<dbReference type="InterPro" id="IPR000700">
    <property type="entry name" value="PAS-assoc_C"/>
</dbReference>
<dbReference type="PANTHER" id="PTHR32071">
    <property type="entry name" value="TRANSCRIPTIONAL REGULATORY PROTEIN"/>
    <property type="match status" value="1"/>
</dbReference>
<dbReference type="PROSITE" id="PS50045">
    <property type="entry name" value="SIGMA54_INTERACT_4"/>
    <property type="match status" value="1"/>
</dbReference>
<dbReference type="SUPFAM" id="SSF55785">
    <property type="entry name" value="PYP-like sensor domain (PAS domain)"/>
    <property type="match status" value="1"/>
</dbReference>
<dbReference type="Proteomes" id="UP001238973">
    <property type="component" value="Unassembled WGS sequence"/>
</dbReference>
<dbReference type="InterPro" id="IPR002078">
    <property type="entry name" value="Sigma_54_int"/>
</dbReference>
<dbReference type="PROSITE" id="PS00688">
    <property type="entry name" value="SIGMA54_INTERACT_3"/>
    <property type="match status" value="1"/>
</dbReference>
<dbReference type="GO" id="GO:0043565">
    <property type="term" value="F:sequence-specific DNA binding"/>
    <property type="evidence" value="ECO:0007669"/>
    <property type="project" value="InterPro"/>
</dbReference>
<feature type="domain" description="PAC" evidence="9">
    <location>
        <begin position="77"/>
        <end position="128"/>
    </location>
</feature>
<evidence type="ECO:0000256" key="4">
    <source>
        <dbReference type="ARBA" id="ARBA00023015"/>
    </source>
</evidence>
<evidence type="ECO:0000313" key="10">
    <source>
        <dbReference type="EMBL" id="MDM5284838.1"/>
    </source>
</evidence>
<evidence type="ECO:0000256" key="6">
    <source>
        <dbReference type="ARBA" id="ARBA00029500"/>
    </source>
</evidence>
<dbReference type="PROSITE" id="PS50112">
    <property type="entry name" value="PAS"/>
    <property type="match status" value="1"/>
</dbReference>
<evidence type="ECO:0000259" key="7">
    <source>
        <dbReference type="PROSITE" id="PS50045"/>
    </source>
</evidence>
<dbReference type="Pfam" id="PF00989">
    <property type="entry name" value="PAS"/>
    <property type="match status" value="1"/>
</dbReference>
<dbReference type="PROSITE" id="PS50113">
    <property type="entry name" value="PAC"/>
    <property type="match status" value="1"/>
</dbReference>
<keyword evidence="3" id="KW-0067">ATP-binding</keyword>
<dbReference type="Pfam" id="PF18024">
    <property type="entry name" value="HTH_50"/>
    <property type="match status" value="1"/>
</dbReference>
<reference evidence="10" key="1">
    <citation type="submission" date="2023-06" db="EMBL/GenBank/DDBJ databases">
        <title>Comparative genomics of Bacillaceae isolates and their secondary metabolite potential.</title>
        <authorList>
            <person name="Song L."/>
            <person name="Nielsen L.J."/>
            <person name="Mohite O."/>
            <person name="Xu X."/>
            <person name="Weber T."/>
            <person name="Kovacs A.T."/>
        </authorList>
    </citation>
    <scope>NUCLEOTIDE SEQUENCE</scope>
    <source>
        <strain evidence="10">G1S1</strain>
    </source>
</reference>
<dbReference type="NCBIfam" id="TIGR00229">
    <property type="entry name" value="sensory_box"/>
    <property type="match status" value="1"/>
</dbReference>
<dbReference type="InterPro" id="IPR009057">
    <property type="entry name" value="Homeodomain-like_sf"/>
</dbReference>
<evidence type="ECO:0000259" key="8">
    <source>
        <dbReference type="PROSITE" id="PS50112"/>
    </source>
</evidence>
<dbReference type="RefSeq" id="WP_289350201.1">
    <property type="nucleotide sequence ID" value="NZ_JAUCFI010000003.1"/>
</dbReference>
<dbReference type="Gene3D" id="1.10.8.60">
    <property type="match status" value="1"/>
</dbReference>
<dbReference type="InterPro" id="IPR000014">
    <property type="entry name" value="PAS"/>
</dbReference>
<dbReference type="Pfam" id="PF25601">
    <property type="entry name" value="AAA_lid_14"/>
    <property type="match status" value="1"/>
</dbReference>
<dbReference type="CDD" id="cd00009">
    <property type="entry name" value="AAA"/>
    <property type="match status" value="1"/>
</dbReference>
<dbReference type="AlphaFoldDB" id="A0AAJ1QP03"/>
<dbReference type="FunFam" id="3.40.50.300:FF:000006">
    <property type="entry name" value="DNA-binding transcriptional regulator NtrC"/>
    <property type="match status" value="1"/>
</dbReference>
<evidence type="ECO:0000256" key="1">
    <source>
        <dbReference type="ARBA" id="ARBA00022741"/>
    </source>
</evidence>
<organism evidence="10 11">
    <name type="scientific">Peribacillus frigoritolerans</name>
    <dbReference type="NCBI Taxonomy" id="450367"/>
    <lineage>
        <taxon>Bacteria</taxon>
        <taxon>Bacillati</taxon>
        <taxon>Bacillota</taxon>
        <taxon>Bacilli</taxon>
        <taxon>Bacillales</taxon>
        <taxon>Bacillaceae</taxon>
        <taxon>Peribacillus</taxon>
    </lineage>
</organism>
<keyword evidence="2" id="KW-0058">Aromatic hydrocarbons catabolism</keyword>
<comment type="caution">
    <text evidence="10">The sequence shown here is derived from an EMBL/GenBank/DDBJ whole genome shotgun (WGS) entry which is preliminary data.</text>
</comment>
<dbReference type="InterPro" id="IPR058031">
    <property type="entry name" value="AAA_lid_NorR"/>
</dbReference>